<dbReference type="RefSeq" id="WP_073201372.1">
    <property type="nucleotide sequence ID" value="NZ_FRCZ01000003.1"/>
</dbReference>
<dbReference type="InterPro" id="IPR003779">
    <property type="entry name" value="CMD-like"/>
</dbReference>
<sequence>MSRINYGKVAPNAVKLLMKLEEYKKEAGIQEELIHLCKIKASQLNKCAFCINMHTQEALKAGETEQRIYCLQAWQETSIYSDKEKAVLALTEAVTLISVDGVPDKVYEDVRVYFDEKETIDLIMIIITINSWNRLSIANRNIVSR</sequence>
<keyword evidence="2" id="KW-0575">Peroxidase</keyword>
<feature type="domain" description="Carboxymuconolactone decarboxylase-like" evidence="1">
    <location>
        <begin position="12"/>
        <end position="92"/>
    </location>
</feature>
<dbReference type="InterPro" id="IPR029032">
    <property type="entry name" value="AhpD-like"/>
</dbReference>
<organism evidence="2 3">
    <name type="scientific">Gracilibacillus kekensis</name>
    <dbReference type="NCBI Taxonomy" id="1027249"/>
    <lineage>
        <taxon>Bacteria</taxon>
        <taxon>Bacillati</taxon>
        <taxon>Bacillota</taxon>
        <taxon>Bacilli</taxon>
        <taxon>Bacillales</taxon>
        <taxon>Bacillaceae</taxon>
        <taxon>Gracilibacillus</taxon>
    </lineage>
</organism>
<dbReference type="InterPro" id="IPR004675">
    <property type="entry name" value="AhpD_core"/>
</dbReference>
<accession>A0A1M7NMC9</accession>
<gene>
    <name evidence="2" type="ORF">SAMN05216179_1635</name>
</gene>
<dbReference type="EMBL" id="FRCZ01000003">
    <property type="protein sequence ID" value="SHN05141.1"/>
    <property type="molecule type" value="Genomic_DNA"/>
</dbReference>
<name>A0A1M7NMC9_9BACI</name>
<dbReference type="GO" id="GO:0051920">
    <property type="term" value="F:peroxiredoxin activity"/>
    <property type="evidence" value="ECO:0007669"/>
    <property type="project" value="InterPro"/>
</dbReference>
<dbReference type="Proteomes" id="UP000184184">
    <property type="component" value="Unassembled WGS sequence"/>
</dbReference>
<dbReference type="OrthoDB" id="9801997at2"/>
<dbReference type="Gene3D" id="1.20.1290.10">
    <property type="entry name" value="AhpD-like"/>
    <property type="match status" value="1"/>
</dbReference>
<dbReference type="PANTHER" id="PTHR34846">
    <property type="entry name" value="4-CARBOXYMUCONOLACTONE DECARBOXYLASE FAMILY PROTEIN (AFU_ORTHOLOGUE AFUA_6G11590)"/>
    <property type="match status" value="1"/>
</dbReference>
<dbReference type="SUPFAM" id="SSF69118">
    <property type="entry name" value="AhpD-like"/>
    <property type="match status" value="1"/>
</dbReference>
<protein>
    <submittedName>
        <fullName evidence="2">Alkylhydroperoxidase AhpD family core domain-containing protein</fullName>
    </submittedName>
</protein>
<keyword evidence="2" id="KW-0560">Oxidoreductase</keyword>
<evidence type="ECO:0000313" key="3">
    <source>
        <dbReference type="Proteomes" id="UP000184184"/>
    </source>
</evidence>
<dbReference type="STRING" id="1027249.SAMN05216179_1635"/>
<dbReference type="NCBIfam" id="TIGR00778">
    <property type="entry name" value="ahpD_dom"/>
    <property type="match status" value="1"/>
</dbReference>
<dbReference type="PANTHER" id="PTHR34846:SF10">
    <property type="entry name" value="CYTOPLASMIC PROTEIN"/>
    <property type="match status" value="1"/>
</dbReference>
<dbReference type="AlphaFoldDB" id="A0A1M7NMC9"/>
<keyword evidence="3" id="KW-1185">Reference proteome</keyword>
<dbReference type="Pfam" id="PF02627">
    <property type="entry name" value="CMD"/>
    <property type="match status" value="1"/>
</dbReference>
<evidence type="ECO:0000313" key="2">
    <source>
        <dbReference type="EMBL" id="SHN05141.1"/>
    </source>
</evidence>
<proteinExistence type="predicted"/>
<evidence type="ECO:0000259" key="1">
    <source>
        <dbReference type="Pfam" id="PF02627"/>
    </source>
</evidence>
<reference evidence="2 3" key="1">
    <citation type="submission" date="2016-11" db="EMBL/GenBank/DDBJ databases">
        <authorList>
            <person name="Jaros S."/>
            <person name="Januszkiewicz K."/>
            <person name="Wedrychowicz H."/>
        </authorList>
    </citation>
    <scope>NUCLEOTIDE SEQUENCE [LARGE SCALE GENOMIC DNA]</scope>
    <source>
        <strain evidence="2 3">CGMCC 1.10681</strain>
    </source>
</reference>